<protein>
    <recommendedName>
        <fullName evidence="3">Transcription initiation factor TFIID subunit 2</fullName>
    </recommendedName>
    <alternativeName>
        <fullName evidence="8">TBP-associated factor 150 kDa</fullName>
    </alternativeName>
    <alternativeName>
        <fullName evidence="7">Transcription initiation factor TFIID 150 kDa subunit</fullName>
    </alternativeName>
</protein>
<dbReference type="CDD" id="cd09839">
    <property type="entry name" value="M1_like_TAF2"/>
    <property type="match status" value="1"/>
</dbReference>
<evidence type="ECO:0000256" key="5">
    <source>
        <dbReference type="ARBA" id="ARBA00023163"/>
    </source>
</evidence>
<reference evidence="11" key="1">
    <citation type="submission" date="2020-10" db="EMBL/GenBank/DDBJ databases">
        <title>Chromosome-scale genome assembly of the Allis shad, Alosa alosa.</title>
        <authorList>
            <person name="Margot Z."/>
            <person name="Christophe K."/>
            <person name="Cabau C."/>
            <person name="Louis A."/>
            <person name="Berthelot C."/>
            <person name="Parey E."/>
            <person name="Roest Crollius H."/>
            <person name="Montfort J."/>
            <person name="Robinson-Rechavi M."/>
            <person name="Bucao C."/>
            <person name="Bouchez O."/>
            <person name="Gislard M."/>
            <person name="Lluch J."/>
            <person name="Milhes M."/>
            <person name="Lampietro C."/>
            <person name="Lopez Roques C."/>
            <person name="Donnadieu C."/>
            <person name="Braasch I."/>
            <person name="Desvignes T."/>
            <person name="Postlethwait J."/>
            <person name="Bobe J."/>
            <person name="Guiguen Y."/>
        </authorList>
    </citation>
    <scope>NUCLEOTIDE SEQUENCE</scope>
    <source>
        <strain evidence="11">M-15738</strain>
        <tissue evidence="11">Blood</tissue>
    </source>
</reference>
<evidence type="ECO:0000256" key="3">
    <source>
        <dbReference type="ARBA" id="ARBA00017363"/>
    </source>
</evidence>
<dbReference type="GO" id="GO:0007064">
    <property type="term" value="P:mitotic sister chromatid cohesion"/>
    <property type="evidence" value="ECO:0007669"/>
    <property type="project" value="InterPro"/>
</dbReference>
<comment type="subcellular location">
    <subcellularLocation>
        <location evidence="1">Nucleus</location>
    </subcellularLocation>
</comment>
<dbReference type="Gene3D" id="2.60.40.1730">
    <property type="entry name" value="tricorn interacting facor f3 domain"/>
    <property type="match status" value="1"/>
</dbReference>
<dbReference type="InterPro" id="IPR057991">
    <property type="entry name" value="TPR_TAF2_C"/>
</dbReference>
<evidence type="ECO:0000259" key="10">
    <source>
        <dbReference type="Pfam" id="PF25577"/>
    </source>
</evidence>
<feature type="domain" description="Transcription initiation factor TFIID subunit 2 TPR repeats" evidence="10">
    <location>
        <begin position="998"/>
        <end position="1313"/>
    </location>
</feature>
<dbReference type="GO" id="GO:0000976">
    <property type="term" value="F:transcription cis-regulatory region binding"/>
    <property type="evidence" value="ECO:0007669"/>
    <property type="project" value="TreeGrafter"/>
</dbReference>
<sequence>MRTLEEVNATLEIAKLKEQDLLPVTHCLSFGENVSSGDYCLMELDETLCKHIEAGKSLVIRGDKDEHAIICSEDKTYDLKMADTSNLLLFVPGCKTPDQMKEVSADAQLVNAEVWGFSNCYWELKQQRPRLKKLKKLLMEYPYEGPSLPAEEEPEVPEQMYSTADLLERIQASKEELLAQLKNINACEIDGFWRILDFDYEMKLVGHITQLVDSESWSFTEVPLSDCLQELGGLEPKEMIEHCLNCYGRQYTTEDGKVAFSLDEDKICRATAQLLLQNAVKFHLSEFQEVWQQSVPEGMSTKLDQLRGLALVDRSTRPETISLLRVEDLPEDTLERFSCLFSMREKWTENDIAPYIQDLCGEKQTTGALLTKFARSSMQNGIKVVCITNINFQRKSVIGYVELTIFPTVVNLNRIKLNSKQCRIYRVRVNDLESPFIYNDPTLEVCHHESKQRNLNYFSSAYTAAVSAVDPDAGNGELCIKVPSELWKQGDEMKVLKVYIEFSLDQPKGGLHFVVPDVEGSMAERGAHIFSFGYQNSTRFWFPCVDSYSELCTWKLEFTVDASMVAVSCGDLLETVYTHDMRKKTYHYMLPIPTAAPNISLAVGPFEILVDPYMHEVTHFCLPQLLPLLKHTMSYLHEIFEFYEEILTCRYPYSCFKTVFVDEAYVQVSSYASMSIFSTNLLHSAMIIDQTPLTRRCLAQALAQQFFGCFISRMSWSDEWVLKGISGYIYGLYLKKTFGVNEYRHWIKEELDRIVDYELKMGGVLLHPTFGGGKEKDNPTPHLHFSIKHPHTLSWKYYKMFQCKAHLVMRLIENRISMEFMLQVFNKLLSLASTASSQKYQSHMWSQMLVSTSSFLKSISNVSGKDIGPLIKQWVDQSGVVKFFGSFAFNRKRNVLELEIRQDYTSSGTQKYVGPIKVTVQELDGSFNHTLQIEENSLKHDIPCHSKSRRNKKKKIPLMNGEEVDMDLSAMDADSPLLWIRIDPDMSILRKVEFEQADFMWQYQLRYERDVVAQEESILALEKFSTPASRLALTDILEQEQCFYKVRMQACFCLAKIANSMMSTWTGPPAMKSLFTRMFCCKSCPNIVKTNNFINFQSYFLQKTMPVSMALLRDVQNLCPKEVLNFILDLIKYNDNRKNKFSDNYYRAELIDALTNSLTPAISINNEVRTVDNLNPDVRLILEEITRYLNMEKLLPSYRNTITVSCLRAIRTLQKNGHIPSDPSLFKSYAEFGHFVDVRIAALEALVDYTRVDRSSEELQWLLTMVQNDPTHYVKHKILSMLGKNPPFTKATESALCNEALVDQLWKLMNSVFLALSAAV</sequence>
<dbReference type="Pfam" id="PF09724">
    <property type="entry name" value="Dcc1"/>
    <property type="match status" value="1"/>
</dbReference>
<dbReference type="Proteomes" id="UP000823561">
    <property type="component" value="Chromosome 6"/>
</dbReference>
<comment type="caution">
    <text evidence="11">The sequence shown here is derived from an EMBL/GenBank/DDBJ whole genome shotgun (WGS) entry which is preliminary data.</text>
</comment>
<dbReference type="EMBL" id="JADWDJ010000006">
    <property type="protein sequence ID" value="KAG5279504.1"/>
    <property type="molecule type" value="Genomic_DNA"/>
</dbReference>
<dbReference type="GO" id="GO:0051123">
    <property type="term" value="P:RNA polymerase II preinitiation complex assembly"/>
    <property type="evidence" value="ECO:0007669"/>
    <property type="project" value="UniProtKB-ARBA"/>
</dbReference>
<evidence type="ECO:0000256" key="8">
    <source>
        <dbReference type="ARBA" id="ARBA00075844"/>
    </source>
</evidence>
<dbReference type="InterPro" id="IPR016024">
    <property type="entry name" value="ARM-type_fold"/>
</dbReference>
<dbReference type="SUPFAM" id="SSF63737">
    <property type="entry name" value="Leukotriene A4 hydrolase N-terminal domain"/>
    <property type="match status" value="1"/>
</dbReference>
<dbReference type="SUPFAM" id="SSF48371">
    <property type="entry name" value="ARM repeat"/>
    <property type="match status" value="1"/>
</dbReference>
<dbReference type="InterPro" id="IPR037813">
    <property type="entry name" value="TAF2"/>
</dbReference>
<dbReference type="FunFam" id="1.10.390.10:FF:000005">
    <property type="entry name" value="transcription initiation factor TFIID subunit 2 isoform X1"/>
    <property type="match status" value="1"/>
</dbReference>
<accession>A0AAV6GYM4</accession>
<name>A0AAV6GYM4_9TELE</name>
<dbReference type="PANTHER" id="PTHR15137:SF9">
    <property type="entry name" value="TRANSCRIPTION INITIATION FACTOR TFIID SUBUNIT 2"/>
    <property type="match status" value="1"/>
</dbReference>
<proteinExistence type="inferred from homology"/>
<dbReference type="InterPro" id="IPR027268">
    <property type="entry name" value="Peptidase_M4/M1_CTD_sf"/>
</dbReference>
<feature type="domain" description="Transcription initiation factor TFIID subunit 2 Ig-like" evidence="9">
    <location>
        <begin position="878"/>
        <end position="996"/>
    </location>
</feature>
<dbReference type="FunFam" id="2.60.40.1730:FF:000003">
    <property type="entry name" value="Transcription initiation factor TFIID subunit 2"/>
    <property type="match status" value="1"/>
</dbReference>
<dbReference type="GO" id="GO:0003682">
    <property type="term" value="F:chromatin binding"/>
    <property type="evidence" value="ECO:0007669"/>
    <property type="project" value="TreeGrafter"/>
</dbReference>
<dbReference type="SUPFAM" id="SSF55486">
    <property type="entry name" value="Metalloproteases ('zincins'), catalytic domain"/>
    <property type="match status" value="1"/>
</dbReference>
<dbReference type="GO" id="GO:0031390">
    <property type="term" value="C:Ctf18 RFC-like complex"/>
    <property type="evidence" value="ECO:0007669"/>
    <property type="project" value="InterPro"/>
</dbReference>
<evidence type="ECO:0000256" key="2">
    <source>
        <dbReference type="ARBA" id="ARBA00010937"/>
    </source>
</evidence>
<evidence type="ECO:0000313" key="11">
    <source>
        <dbReference type="EMBL" id="KAG5279504.1"/>
    </source>
</evidence>
<gene>
    <name evidence="11" type="ORF">AALO_G00078480</name>
</gene>
<evidence type="ECO:0000313" key="12">
    <source>
        <dbReference type="Proteomes" id="UP000823561"/>
    </source>
</evidence>
<dbReference type="GO" id="GO:0016251">
    <property type="term" value="F:RNA polymerase II general transcription initiation factor activity"/>
    <property type="evidence" value="ECO:0007669"/>
    <property type="project" value="TreeGrafter"/>
</dbReference>
<dbReference type="Gene3D" id="1.10.390.10">
    <property type="entry name" value="Neutral Protease Domain 2"/>
    <property type="match status" value="1"/>
</dbReference>
<keyword evidence="5" id="KW-0804">Transcription</keyword>
<dbReference type="InterPro" id="IPR019128">
    <property type="entry name" value="Dcc1"/>
</dbReference>
<keyword evidence="4" id="KW-0805">Transcription regulation</keyword>
<organism evidence="11 12">
    <name type="scientific">Alosa alosa</name>
    <name type="common">allis shad</name>
    <dbReference type="NCBI Taxonomy" id="278164"/>
    <lineage>
        <taxon>Eukaryota</taxon>
        <taxon>Metazoa</taxon>
        <taxon>Chordata</taxon>
        <taxon>Craniata</taxon>
        <taxon>Vertebrata</taxon>
        <taxon>Euteleostomi</taxon>
        <taxon>Actinopterygii</taxon>
        <taxon>Neopterygii</taxon>
        <taxon>Teleostei</taxon>
        <taxon>Clupei</taxon>
        <taxon>Clupeiformes</taxon>
        <taxon>Clupeoidei</taxon>
        <taxon>Clupeidae</taxon>
        <taxon>Alosa</taxon>
    </lineage>
</organism>
<evidence type="ECO:0000256" key="4">
    <source>
        <dbReference type="ARBA" id="ARBA00023015"/>
    </source>
</evidence>
<dbReference type="Pfam" id="PF25316">
    <property type="entry name" value="TAF2_3rd"/>
    <property type="match status" value="1"/>
</dbReference>
<dbReference type="GO" id="GO:0005669">
    <property type="term" value="C:transcription factor TFIID complex"/>
    <property type="evidence" value="ECO:0007669"/>
    <property type="project" value="InterPro"/>
</dbReference>
<dbReference type="PANTHER" id="PTHR15137">
    <property type="entry name" value="TRANSCRIPTION INITIATION FACTOR TFIID"/>
    <property type="match status" value="1"/>
</dbReference>
<evidence type="ECO:0000256" key="1">
    <source>
        <dbReference type="ARBA" id="ARBA00004123"/>
    </source>
</evidence>
<evidence type="ECO:0000256" key="7">
    <source>
        <dbReference type="ARBA" id="ARBA00033345"/>
    </source>
</evidence>
<evidence type="ECO:0000259" key="9">
    <source>
        <dbReference type="Pfam" id="PF25316"/>
    </source>
</evidence>
<dbReference type="InterPro" id="IPR057345">
    <property type="entry name" value="Ig-like_TAF2"/>
</dbReference>
<comment type="similarity">
    <text evidence="2">Belongs to the TAF2 family.</text>
</comment>
<keyword evidence="6" id="KW-0539">Nucleus</keyword>
<evidence type="ECO:0000256" key="6">
    <source>
        <dbReference type="ARBA" id="ARBA00023242"/>
    </source>
</evidence>
<keyword evidence="12" id="KW-1185">Reference proteome</keyword>
<dbReference type="InterPro" id="IPR042097">
    <property type="entry name" value="Aminopeptidase_N-like_N_sf"/>
</dbReference>
<dbReference type="Pfam" id="PF25577">
    <property type="entry name" value="TPR_TAF2_C"/>
    <property type="match status" value="1"/>
</dbReference>